<comment type="caution">
    <text evidence="3">The sequence shown here is derived from an EMBL/GenBank/DDBJ whole genome shotgun (WGS) entry which is preliminary data.</text>
</comment>
<dbReference type="EMBL" id="PIPI01000001">
    <property type="protein sequence ID" value="RUO22043.1"/>
    <property type="molecule type" value="Genomic_DNA"/>
</dbReference>
<evidence type="ECO:0000256" key="1">
    <source>
        <dbReference type="SAM" id="Phobius"/>
    </source>
</evidence>
<feature type="transmembrane region" description="Helical" evidence="1">
    <location>
        <begin position="464"/>
        <end position="487"/>
    </location>
</feature>
<dbReference type="PANTHER" id="PTHR40940:SF1">
    <property type="entry name" value="PROTEIN BATD"/>
    <property type="match status" value="1"/>
</dbReference>
<reference evidence="3 4" key="1">
    <citation type="journal article" date="2011" name="Front. Microbiol.">
        <title>Genomic signatures of strain selection and enhancement in Bacillus atrophaeus var. globigii, a historical biowarfare simulant.</title>
        <authorList>
            <person name="Gibbons H.S."/>
            <person name="Broomall S.M."/>
            <person name="McNew L.A."/>
            <person name="Daligault H."/>
            <person name="Chapman C."/>
            <person name="Bruce D."/>
            <person name="Karavis M."/>
            <person name="Krepps M."/>
            <person name="McGregor P.A."/>
            <person name="Hong C."/>
            <person name="Park K.H."/>
            <person name="Akmal A."/>
            <person name="Feldman A."/>
            <person name="Lin J.S."/>
            <person name="Chang W.E."/>
            <person name="Higgs B.W."/>
            <person name="Demirev P."/>
            <person name="Lindquist J."/>
            <person name="Liem A."/>
            <person name="Fochler E."/>
            <person name="Read T.D."/>
            <person name="Tapia R."/>
            <person name="Johnson S."/>
            <person name="Bishop-Lilly K.A."/>
            <person name="Detter C."/>
            <person name="Han C."/>
            <person name="Sozhamannan S."/>
            <person name="Rosenzweig C.N."/>
            <person name="Skowronski E.W."/>
        </authorList>
    </citation>
    <scope>NUCLEOTIDE SEQUENCE [LARGE SCALE GENOMIC DNA]</scope>
    <source>
        <strain evidence="3 4">AK5</strain>
    </source>
</reference>
<dbReference type="AlphaFoldDB" id="A0A432VZG3"/>
<dbReference type="Proteomes" id="UP000288212">
    <property type="component" value="Unassembled WGS sequence"/>
</dbReference>
<keyword evidence="1" id="KW-0472">Membrane</keyword>
<protein>
    <recommendedName>
        <fullName evidence="2">DUF7939 domain-containing protein</fullName>
    </recommendedName>
</protein>
<dbReference type="Pfam" id="PF13584">
    <property type="entry name" value="BatD"/>
    <property type="match status" value="1"/>
</dbReference>
<accession>A0A432VZG3</accession>
<dbReference type="Pfam" id="PF25607">
    <property type="entry name" value="DUF7939"/>
    <property type="match status" value="1"/>
</dbReference>
<proteinExistence type="predicted"/>
<sequence>MIRAYCCKIDCVAKHNVVDNSYHHGDFKMRTLLSPSRALVFIGTLVLLTLITLMTLTPTMAVQANQLNVTANVDKNPVIAGESLQLTIRADQSLARNALTIPSDLGRLVLRNTSFQQSMSTINGQTQHVTEWRLTLLAREPGRTTIPSFVVADAQTSAIELEVLEPVDTGEAPDYFITLEVDTESPYVQQQVRAQLRLHFAMNPEGGGINFPDVEHLQIEQLGQDQQTQELIDGKRYLIITRNYALTPRRSGELTIPAIYFDGQIRRLPATGFSALGRIEQVSMSTRPISLMVKPRPSNWVGNWLPTPRLTLEEQWEPDNQTFTVGEPITRRITLTAAGLRSEQLPEVSVDYPHGLRVYPDRGQSEQVATRGTQLARIVYATAIVPAAPGEFELPEVRVPWWNTEADRAEVAVLPARTINVIEPPGGLTVPGSIVDPEPVQADPQELQPSLPEQPAEQVERASWWRWLAAAFAGLWLLTCALLVYFWRRTAATKKKTTSNQQIPVHAREPLQNLKQACMKNRASAARKALLVWHHSRTGKVAKGLSDVSRHLSDYEGHESLITAINTLEESLYSANKPDWNEGKVLWSAIQKLHQTGSKKAAQPKLPPLYRV</sequence>
<keyword evidence="4" id="KW-1185">Reference proteome</keyword>
<feature type="domain" description="DUF7939" evidence="2">
    <location>
        <begin position="508"/>
        <end position="596"/>
    </location>
</feature>
<gene>
    <name evidence="3" type="ORF">CWE06_04215</name>
</gene>
<evidence type="ECO:0000313" key="3">
    <source>
        <dbReference type="EMBL" id="RUO22043.1"/>
    </source>
</evidence>
<evidence type="ECO:0000313" key="4">
    <source>
        <dbReference type="Proteomes" id="UP000288212"/>
    </source>
</evidence>
<evidence type="ECO:0000259" key="2">
    <source>
        <dbReference type="Pfam" id="PF25607"/>
    </source>
</evidence>
<dbReference type="InterPro" id="IPR025738">
    <property type="entry name" value="BatD"/>
</dbReference>
<dbReference type="PANTHER" id="PTHR40940">
    <property type="entry name" value="PROTEIN BATD-RELATED"/>
    <property type="match status" value="1"/>
</dbReference>
<name>A0A432VZG3_9GAMM</name>
<feature type="transmembrane region" description="Helical" evidence="1">
    <location>
        <begin position="38"/>
        <end position="56"/>
    </location>
</feature>
<dbReference type="InterPro" id="IPR057699">
    <property type="entry name" value="DUF7939"/>
</dbReference>
<keyword evidence="1" id="KW-1133">Transmembrane helix</keyword>
<organism evidence="3 4">
    <name type="scientific">Aliidiomarina haloalkalitolerans</name>
    <dbReference type="NCBI Taxonomy" id="859059"/>
    <lineage>
        <taxon>Bacteria</taxon>
        <taxon>Pseudomonadati</taxon>
        <taxon>Pseudomonadota</taxon>
        <taxon>Gammaproteobacteria</taxon>
        <taxon>Alteromonadales</taxon>
        <taxon>Idiomarinaceae</taxon>
        <taxon>Aliidiomarina</taxon>
    </lineage>
</organism>
<keyword evidence="1" id="KW-0812">Transmembrane</keyword>